<dbReference type="InterPro" id="IPR004358">
    <property type="entry name" value="Sig_transdc_His_kin-like_C"/>
</dbReference>
<evidence type="ECO:0000256" key="2">
    <source>
        <dbReference type="ARBA" id="ARBA00012438"/>
    </source>
</evidence>
<dbReference type="PANTHER" id="PTHR24421">
    <property type="entry name" value="NITRATE/NITRITE SENSOR PROTEIN NARX-RELATED"/>
    <property type="match status" value="1"/>
</dbReference>
<evidence type="ECO:0000256" key="5">
    <source>
        <dbReference type="ARBA" id="ARBA00023012"/>
    </source>
</evidence>
<accession>A0A4Y8S316</accession>
<feature type="domain" description="Histidine kinase" evidence="6">
    <location>
        <begin position="36"/>
        <end position="125"/>
    </location>
</feature>
<keyword evidence="8" id="KW-1185">Reference proteome</keyword>
<dbReference type="EMBL" id="SOZE01000047">
    <property type="protein sequence ID" value="TFF33372.1"/>
    <property type="molecule type" value="Genomic_DNA"/>
</dbReference>
<evidence type="ECO:0000313" key="8">
    <source>
        <dbReference type="Proteomes" id="UP000297540"/>
    </source>
</evidence>
<dbReference type="Pfam" id="PF02518">
    <property type="entry name" value="HATPase_c"/>
    <property type="match status" value="1"/>
</dbReference>
<keyword evidence="4" id="KW-0418">Kinase</keyword>
<dbReference type="SMART" id="SM00387">
    <property type="entry name" value="HATPase_c"/>
    <property type="match status" value="1"/>
</dbReference>
<dbReference type="RefSeq" id="WP_133236482.1">
    <property type="nucleotide sequence ID" value="NZ_SOZE01000047.1"/>
</dbReference>
<protein>
    <recommendedName>
        <fullName evidence="2">histidine kinase</fullName>
        <ecNumber evidence="2">2.7.13.3</ecNumber>
    </recommendedName>
</protein>
<dbReference type="OrthoDB" id="5401121at2"/>
<name>A0A4Y8S316_9SPHI</name>
<dbReference type="AlphaFoldDB" id="A0A4Y8S316"/>
<evidence type="ECO:0000313" key="7">
    <source>
        <dbReference type="EMBL" id="TFF33372.1"/>
    </source>
</evidence>
<evidence type="ECO:0000256" key="1">
    <source>
        <dbReference type="ARBA" id="ARBA00000085"/>
    </source>
</evidence>
<dbReference type="Gene3D" id="3.30.565.10">
    <property type="entry name" value="Histidine kinase-like ATPase, C-terminal domain"/>
    <property type="match status" value="1"/>
</dbReference>
<proteinExistence type="predicted"/>
<dbReference type="InterPro" id="IPR050482">
    <property type="entry name" value="Sensor_HK_TwoCompSys"/>
</dbReference>
<reference evidence="7 8" key="1">
    <citation type="journal article" date="2017" name="Int. J. Syst. Evol. Microbiol.">
        <title>Mucilaginibacterpsychrotolerans sp. nov., isolated from peatlands.</title>
        <authorList>
            <person name="Deng Y."/>
            <person name="Shen L."/>
            <person name="Xu B."/>
            <person name="Liu Y."/>
            <person name="Gu Z."/>
            <person name="Liu H."/>
            <person name="Zhou Y."/>
        </authorList>
    </citation>
    <scope>NUCLEOTIDE SEQUENCE [LARGE SCALE GENOMIC DNA]</scope>
    <source>
        <strain evidence="7 8">NH7-4</strain>
    </source>
</reference>
<gene>
    <name evidence="7" type="ORF">E2R66_26300</name>
</gene>
<dbReference type="InterPro" id="IPR003594">
    <property type="entry name" value="HATPase_dom"/>
</dbReference>
<organism evidence="7 8">
    <name type="scientific">Mucilaginibacter psychrotolerans</name>
    <dbReference type="NCBI Taxonomy" id="1524096"/>
    <lineage>
        <taxon>Bacteria</taxon>
        <taxon>Pseudomonadati</taxon>
        <taxon>Bacteroidota</taxon>
        <taxon>Sphingobacteriia</taxon>
        <taxon>Sphingobacteriales</taxon>
        <taxon>Sphingobacteriaceae</taxon>
        <taxon>Mucilaginibacter</taxon>
    </lineage>
</organism>
<keyword evidence="5" id="KW-0902">Two-component regulatory system</keyword>
<dbReference type="InterPro" id="IPR036890">
    <property type="entry name" value="HATPase_C_sf"/>
</dbReference>
<evidence type="ECO:0000256" key="4">
    <source>
        <dbReference type="ARBA" id="ARBA00022777"/>
    </source>
</evidence>
<dbReference type="SUPFAM" id="SSF55874">
    <property type="entry name" value="ATPase domain of HSP90 chaperone/DNA topoisomerase II/histidine kinase"/>
    <property type="match status" value="1"/>
</dbReference>
<keyword evidence="3" id="KW-0808">Transferase</keyword>
<sequence length="125" mass="13532">MAAQELRRIDTTGIVAGTLLTQGDEKPLQSEKKLILFRMVQESCQNIIKHSGATQIKIAIHFYEDELTIQISDNGKGFDPCILADAGKGLGLQNIMSRAVVIGGQAEIRSGIDEGTTIGITMPYN</sequence>
<dbReference type="PROSITE" id="PS50109">
    <property type="entry name" value="HIS_KIN"/>
    <property type="match status" value="1"/>
</dbReference>
<dbReference type="Proteomes" id="UP000297540">
    <property type="component" value="Unassembled WGS sequence"/>
</dbReference>
<evidence type="ECO:0000256" key="3">
    <source>
        <dbReference type="ARBA" id="ARBA00022679"/>
    </source>
</evidence>
<dbReference type="EC" id="2.7.13.3" evidence="2"/>
<dbReference type="PANTHER" id="PTHR24421:SF10">
    <property type="entry name" value="NITRATE_NITRITE SENSOR PROTEIN NARQ"/>
    <property type="match status" value="1"/>
</dbReference>
<dbReference type="GO" id="GO:0000160">
    <property type="term" value="P:phosphorelay signal transduction system"/>
    <property type="evidence" value="ECO:0007669"/>
    <property type="project" value="UniProtKB-KW"/>
</dbReference>
<dbReference type="CDD" id="cd16917">
    <property type="entry name" value="HATPase_UhpB-NarQ-NarX-like"/>
    <property type="match status" value="1"/>
</dbReference>
<comment type="caution">
    <text evidence="7">The sequence shown here is derived from an EMBL/GenBank/DDBJ whole genome shotgun (WGS) entry which is preliminary data.</text>
</comment>
<dbReference type="InterPro" id="IPR005467">
    <property type="entry name" value="His_kinase_dom"/>
</dbReference>
<dbReference type="GO" id="GO:0004673">
    <property type="term" value="F:protein histidine kinase activity"/>
    <property type="evidence" value="ECO:0007669"/>
    <property type="project" value="UniProtKB-EC"/>
</dbReference>
<evidence type="ECO:0000259" key="6">
    <source>
        <dbReference type="PROSITE" id="PS50109"/>
    </source>
</evidence>
<comment type="catalytic activity">
    <reaction evidence="1">
        <text>ATP + protein L-histidine = ADP + protein N-phospho-L-histidine.</text>
        <dbReference type="EC" id="2.7.13.3"/>
    </reaction>
</comment>
<dbReference type="PRINTS" id="PR00344">
    <property type="entry name" value="BCTRLSENSOR"/>
</dbReference>